<evidence type="ECO:0000259" key="4">
    <source>
        <dbReference type="PROSITE" id="PS50932"/>
    </source>
</evidence>
<dbReference type="Gene3D" id="1.10.260.40">
    <property type="entry name" value="lambda repressor-like DNA-binding domains"/>
    <property type="match status" value="1"/>
</dbReference>
<dbReference type="Pfam" id="PF00356">
    <property type="entry name" value="LacI"/>
    <property type="match status" value="1"/>
</dbReference>
<dbReference type="SUPFAM" id="SSF47413">
    <property type="entry name" value="lambda repressor-like DNA-binding domains"/>
    <property type="match status" value="1"/>
</dbReference>
<dbReference type="InterPro" id="IPR046335">
    <property type="entry name" value="LacI/GalR-like_sensor"/>
</dbReference>
<dbReference type="GO" id="GO:0003700">
    <property type="term" value="F:DNA-binding transcription factor activity"/>
    <property type="evidence" value="ECO:0007669"/>
    <property type="project" value="TreeGrafter"/>
</dbReference>
<dbReference type="SMART" id="SM00354">
    <property type="entry name" value="HTH_LACI"/>
    <property type="match status" value="1"/>
</dbReference>
<keyword evidence="3" id="KW-0804">Transcription</keyword>
<dbReference type="PROSITE" id="PS50932">
    <property type="entry name" value="HTH_LACI_2"/>
    <property type="match status" value="1"/>
</dbReference>
<dbReference type="GO" id="GO:0000976">
    <property type="term" value="F:transcription cis-regulatory region binding"/>
    <property type="evidence" value="ECO:0007669"/>
    <property type="project" value="TreeGrafter"/>
</dbReference>
<accession>A0A8J3YY05</accession>
<evidence type="ECO:0000256" key="3">
    <source>
        <dbReference type="ARBA" id="ARBA00023163"/>
    </source>
</evidence>
<dbReference type="Proteomes" id="UP000612585">
    <property type="component" value="Unassembled WGS sequence"/>
</dbReference>
<evidence type="ECO:0000256" key="2">
    <source>
        <dbReference type="ARBA" id="ARBA00023125"/>
    </source>
</evidence>
<comment type="caution">
    <text evidence="5">The sequence shown here is derived from an EMBL/GenBank/DDBJ whole genome shotgun (WGS) entry which is preliminary data.</text>
</comment>
<dbReference type="CDD" id="cd01392">
    <property type="entry name" value="HTH_LacI"/>
    <property type="match status" value="1"/>
</dbReference>
<dbReference type="AlphaFoldDB" id="A0A8J3YY05"/>
<keyword evidence="1" id="KW-0805">Transcription regulation</keyword>
<keyword evidence="2" id="KW-0238">DNA-binding</keyword>
<feature type="domain" description="HTH lacI-type" evidence="4">
    <location>
        <begin position="5"/>
        <end position="60"/>
    </location>
</feature>
<evidence type="ECO:0000256" key="1">
    <source>
        <dbReference type="ARBA" id="ARBA00023015"/>
    </source>
</evidence>
<name>A0A8J3YY05_9ACTN</name>
<keyword evidence="6" id="KW-1185">Reference proteome</keyword>
<proteinExistence type="predicted"/>
<protein>
    <submittedName>
        <fullName evidence="5">LacI family transcriptional regulator</fullName>
    </submittedName>
</protein>
<dbReference type="Gene3D" id="3.40.50.2300">
    <property type="match status" value="2"/>
</dbReference>
<dbReference type="EMBL" id="BOPG01000010">
    <property type="protein sequence ID" value="GIJ54079.1"/>
    <property type="molecule type" value="Genomic_DNA"/>
</dbReference>
<dbReference type="InterPro" id="IPR000843">
    <property type="entry name" value="HTH_LacI"/>
</dbReference>
<gene>
    <name evidence="5" type="ORF">Vau01_015950</name>
</gene>
<dbReference type="RefSeq" id="WP_203988738.1">
    <property type="nucleotide sequence ID" value="NZ_BOPG01000010.1"/>
</dbReference>
<organism evidence="5 6">
    <name type="scientific">Virgisporangium aurantiacum</name>
    <dbReference type="NCBI Taxonomy" id="175570"/>
    <lineage>
        <taxon>Bacteria</taxon>
        <taxon>Bacillati</taxon>
        <taxon>Actinomycetota</taxon>
        <taxon>Actinomycetes</taxon>
        <taxon>Micromonosporales</taxon>
        <taxon>Micromonosporaceae</taxon>
        <taxon>Virgisporangium</taxon>
    </lineage>
</organism>
<dbReference type="PANTHER" id="PTHR30146">
    <property type="entry name" value="LACI-RELATED TRANSCRIPTIONAL REPRESSOR"/>
    <property type="match status" value="1"/>
</dbReference>
<evidence type="ECO:0000313" key="5">
    <source>
        <dbReference type="EMBL" id="GIJ54079.1"/>
    </source>
</evidence>
<dbReference type="SUPFAM" id="SSF53822">
    <property type="entry name" value="Periplasmic binding protein-like I"/>
    <property type="match status" value="1"/>
</dbReference>
<dbReference type="PANTHER" id="PTHR30146:SF138">
    <property type="entry name" value="TRANSCRIPTIONAL REGULATORY PROTEIN"/>
    <property type="match status" value="1"/>
</dbReference>
<dbReference type="Pfam" id="PF13377">
    <property type="entry name" value="Peripla_BP_3"/>
    <property type="match status" value="1"/>
</dbReference>
<reference evidence="5" key="1">
    <citation type="submission" date="2021-01" db="EMBL/GenBank/DDBJ databases">
        <title>Whole genome shotgun sequence of Virgisporangium aurantiacum NBRC 16421.</title>
        <authorList>
            <person name="Komaki H."/>
            <person name="Tamura T."/>
        </authorList>
    </citation>
    <scope>NUCLEOTIDE SEQUENCE</scope>
    <source>
        <strain evidence="5">NBRC 16421</strain>
    </source>
</reference>
<evidence type="ECO:0000313" key="6">
    <source>
        <dbReference type="Proteomes" id="UP000612585"/>
    </source>
</evidence>
<dbReference type="CDD" id="cd06279">
    <property type="entry name" value="PBP1_LacI-like"/>
    <property type="match status" value="1"/>
</dbReference>
<sequence>MDGRLTLKTVAAAAGVSTAAVSYAFNRPGRLSEPVRERILAVARELGYAGPDAAGRTLRTRRAGAIGVIFTVGLSYAFSDPYVLAMLSGLTEVAEPARTSLVLIPFDLGADGHDDDGLREGLVAVHRAVIDGAIADGPADDHPAVLALAARNIPLVRSSTTASGPSVCIDDRAAGVDVGRYLAGLGHRDVTVVVACPQPPGVPVPVVDEATLYPYSALRLAGIREGLGRRARVRVVSGGRNAPESGRAAAALVLDGDRRPTAIAADSDMLAAGVLDALRQRDLEPARDVSVSGFDDSSLAGPAGLTTVRQPVREKGRLMARMLLDPDFTERRVILPTELVVRSSTGPATHH</sequence>
<dbReference type="InterPro" id="IPR010982">
    <property type="entry name" value="Lambda_DNA-bd_dom_sf"/>
</dbReference>
<dbReference type="InterPro" id="IPR028082">
    <property type="entry name" value="Peripla_BP_I"/>
</dbReference>